<dbReference type="Pfam" id="PF12796">
    <property type="entry name" value="Ank_2"/>
    <property type="match status" value="1"/>
</dbReference>
<dbReference type="GeneID" id="54419738"/>
<accession>A0A6G1G6X7</accession>
<dbReference type="PANTHER" id="PTHR24198">
    <property type="entry name" value="ANKYRIN REPEAT AND PROTEIN KINASE DOMAIN-CONTAINING PROTEIN"/>
    <property type="match status" value="1"/>
</dbReference>
<dbReference type="EMBL" id="ML975154">
    <property type="protein sequence ID" value="KAF1813784.1"/>
    <property type="molecule type" value="Genomic_DNA"/>
</dbReference>
<protein>
    <submittedName>
        <fullName evidence="3 5">Ankyrin</fullName>
    </submittedName>
</protein>
<dbReference type="SUPFAM" id="SSF48403">
    <property type="entry name" value="Ankyrin repeat"/>
    <property type="match status" value="1"/>
</dbReference>
<dbReference type="InterPro" id="IPR002110">
    <property type="entry name" value="Ankyrin_rpt"/>
</dbReference>
<organism evidence="3">
    <name type="scientific">Eremomyces bilateralis CBS 781.70</name>
    <dbReference type="NCBI Taxonomy" id="1392243"/>
    <lineage>
        <taxon>Eukaryota</taxon>
        <taxon>Fungi</taxon>
        <taxon>Dikarya</taxon>
        <taxon>Ascomycota</taxon>
        <taxon>Pezizomycotina</taxon>
        <taxon>Dothideomycetes</taxon>
        <taxon>Dothideomycetes incertae sedis</taxon>
        <taxon>Eremomycetales</taxon>
        <taxon>Eremomycetaceae</taxon>
        <taxon>Eremomyces</taxon>
    </lineage>
</organism>
<dbReference type="OrthoDB" id="3799861at2759"/>
<name>A0A6G1G6X7_9PEZI</name>
<keyword evidence="1" id="KW-0677">Repeat</keyword>
<reference evidence="5" key="3">
    <citation type="submission" date="2025-04" db="UniProtKB">
        <authorList>
            <consortium name="RefSeq"/>
        </authorList>
    </citation>
    <scope>IDENTIFICATION</scope>
    <source>
        <strain evidence="5">CBS 781.70</strain>
    </source>
</reference>
<dbReference type="PANTHER" id="PTHR24198:SF165">
    <property type="entry name" value="ANKYRIN REPEAT-CONTAINING PROTEIN-RELATED"/>
    <property type="match status" value="1"/>
</dbReference>
<dbReference type="Proteomes" id="UP000504638">
    <property type="component" value="Unplaced"/>
</dbReference>
<gene>
    <name evidence="3 5" type="ORF">P152DRAFT_457153</name>
</gene>
<dbReference type="InterPro" id="IPR036770">
    <property type="entry name" value="Ankyrin_rpt-contain_sf"/>
</dbReference>
<evidence type="ECO:0000256" key="2">
    <source>
        <dbReference type="ARBA" id="ARBA00023043"/>
    </source>
</evidence>
<reference evidence="3 5" key="1">
    <citation type="submission" date="2020-01" db="EMBL/GenBank/DDBJ databases">
        <authorList>
            <consortium name="DOE Joint Genome Institute"/>
            <person name="Haridas S."/>
            <person name="Albert R."/>
            <person name="Binder M."/>
            <person name="Bloem J."/>
            <person name="Labutti K."/>
            <person name="Salamov A."/>
            <person name="Andreopoulos B."/>
            <person name="Baker S.E."/>
            <person name="Barry K."/>
            <person name="Bills G."/>
            <person name="Bluhm B.H."/>
            <person name="Cannon C."/>
            <person name="Castanera R."/>
            <person name="Culley D.E."/>
            <person name="Daum C."/>
            <person name="Ezra D."/>
            <person name="Gonzalez J.B."/>
            <person name="Henrissat B."/>
            <person name="Kuo A."/>
            <person name="Liang C."/>
            <person name="Lipzen A."/>
            <person name="Lutzoni F."/>
            <person name="Magnuson J."/>
            <person name="Mondo S."/>
            <person name="Nolan M."/>
            <person name="Ohm R."/>
            <person name="Pangilinan J."/>
            <person name="Park H.-J."/>
            <person name="Ramirez L."/>
            <person name="Alfaro M."/>
            <person name="Sun H."/>
            <person name="Tritt A."/>
            <person name="Yoshinaga Y."/>
            <person name="Zwiers L.-H."/>
            <person name="Turgeon B.G."/>
            <person name="Goodwin S.B."/>
            <person name="Spatafora J.W."/>
            <person name="Crous P.W."/>
            <person name="Grigoriev I.V."/>
        </authorList>
    </citation>
    <scope>NUCLEOTIDE SEQUENCE</scope>
    <source>
        <strain evidence="3 5">CBS 781.70</strain>
    </source>
</reference>
<evidence type="ECO:0000313" key="5">
    <source>
        <dbReference type="RefSeq" id="XP_033535415.1"/>
    </source>
</evidence>
<keyword evidence="2" id="KW-0040">ANK repeat</keyword>
<keyword evidence="4" id="KW-1185">Reference proteome</keyword>
<dbReference type="SMART" id="SM00248">
    <property type="entry name" value="ANK"/>
    <property type="match status" value="4"/>
</dbReference>
<evidence type="ECO:0000256" key="1">
    <source>
        <dbReference type="ARBA" id="ARBA00022737"/>
    </source>
</evidence>
<reference evidence="5" key="2">
    <citation type="submission" date="2020-04" db="EMBL/GenBank/DDBJ databases">
        <authorList>
            <consortium name="NCBI Genome Project"/>
        </authorList>
    </citation>
    <scope>NUCLEOTIDE SEQUENCE</scope>
    <source>
        <strain evidence="5">CBS 781.70</strain>
    </source>
</reference>
<dbReference type="AlphaFoldDB" id="A0A6G1G6X7"/>
<dbReference type="RefSeq" id="XP_033535415.1">
    <property type="nucleotide sequence ID" value="XM_033679168.1"/>
</dbReference>
<sequence length="426" mass="47443">MNQLLDLPPEIFGEVVETFVRGSTLNEVFPLRLVSRRFNIETVRAICSTRALHRLLAYKKFGSTGRIVPHRVGQYVLTEYLLWQTLQDGSVYPSSVILQTVDDIISFDPDVDRKTCIRMLCDAAAEHGAPLNLFRTPKRFTQQFASKEQNLLAAGSFIGHEAIVYSCLENGTNRPTAFGSPLLCAIAEGHTPIVRMLLRRGFWGIIRPDLTSISGLRFNVFFERPKPSHPEILLSLVDPQFSYAITQKTFEFALVGAAGGGYLPEFKRLLKLARKRGLYDTLSWDLTLNGDTYNGISRLYAVCLLYSAAGGHEQFVAAMMKKVHPKFKSRTYWISPLGAAAAHGQYEVMRQLIDAGAMDNSNAAGYYRDVLPITHAVKSGSVRCLQILIDNGADVNSPCGPLKWAMKCGRRQMVDILLKHGAKVGR</sequence>
<evidence type="ECO:0000313" key="3">
    <source>
        <dbReference type="EMBL" id="KAF1813784.1"/>
    </source>
</evidence>
<proteinExistence type="predicted"/>
<evidence type="ECO:0000313" key="4">
    <source>
        <dbReference type="Proteomes" id="UP000504638"/>
    </source>
</evidence>
<dbReference type="Gene3D" id="1.25.40.20">
    <property type="entry name" value="Ankyrin repeat-containing domain"/>
    <property type="match status" value="1"/>
</dbReference>